<evidence type="ECO:0000256" key="2">
    <source>
        <dbReference type="ARBA" id="ARBA00023125"/>
    </source>
</evidence>
<dbReference type="InterPro" id="IPR036388">
    <property type="entry name" value="WH-like_DNA-bd_sf"/>
</dbReference>
<dbReference type="RefSeq" id="WP_179643711.1">
    <property type="nucleotide sequence ID" value="NZ_BAAAYY010000003.1"/>
</dbReference>
<evidence type="ECO:0000256" key="3">
    <source>
        <dbReference type="ARBA" id="ARBA00023163"/>
    </source>
</evidence>
<dbReference type="Pfam" id="PF00392">
    <property type="entry name" value="GntR"/>
    <property type="match status" value="1"/>
</dbReference>
<dbReference type="InterPro" id="IPR000524">
    <property type="entry name" value="Tscrpt_reg_HTH_GntR"/>
</dbReference>
<protein>
    <submittedName>
        <fullName evidence="6">DNA-binding GntR family transcriptional regulator</fullName>
    </submittedName>
</protein>
<evidence type="ECO:0000259" key="5">
    <source>
        <dbReference type="PROSITE" id="PS50949"/>
    </source>
</evidence>
<dbReference type="SMART" id="SM00345">
    <property type="entry name" value="HTH_GNTR"/>
    <property type="match status" value="1"/>
</dbReference>
<keyword evidence="7" id="KW-1185">Reference proteome</keyword>
<feature type="region of interest" description="Disordered" evidence="4">
    <location>
        <begin position="216"/>
        <end position="240"/>
    </location>
</feature>
<keyword evidence="2 6" id="KW-0238">DNA-binding</keyword>
<sequence>MQEISDRSTSAPADRPSGTRARVLEDLRNAIISGAHPPGTPLSEGALAEAYGASRTPVREALKQLQVEGLVEIRARVGTFVRQPSRREVVELFQIKEMLEGLGARLLARRGSVPELDLLRHNIAASEAAVASGDADRYAHLVHEFHDLILQGADNTRLLAHYRQLMNQLAYHRLVISSLRRPGRPGASLGEHRTVVERIAEKDGFGAELAMRDHVRASERGVMADPAPGGPGEDDERKDT</sequence>
<keyword evidence="1" id="KW-0805">Transcription regulation</keyword>
<gene>
    <name evidence="6" type="ORF">HDA32_002947</name>
</gene>
<name>A0A852TWZ4_9ACTN</name>
<dbReference type="PANTHER" id="PTHR43537:SF49">
    <property type="entry name" value="TRANSCRIPTIONAL REGULATORY PROTEIN"/>
    <property type="match status" value="1"/>
</dbReference>
<dbReference type="InterPro" id="IPR008920">
    <property type="entry name" value="TF_FadR/GntR_C"/>
</dbReference>
<accession>A0A852TWZ4</accession>
<comment type="caution">
    <text evidence="6">The sequence shown here is derived from an EMBL/GenBank/DDBJ whole genome shotgun (WGS) entry which is preliminary data.</text>
</comment>
<organism evidence="6 7">
    <name type="scientific">Spinactinospora alkalitolerans</name>
    <dbReference type="NCBI Taxonomy" id="687207"/>
    <lineage>
        <taxon>Bacteria</taxon>
        <taxon>Bacillati</taxon>
        <taxon>Actinomycetota</taxon>
        <taxon>Actinomycetes</taxon>
        <taxon>Streptosporangiales</taxon>
        <taxon>Nocardiopsidaceae</taxon>
        <taxon>Spinactinospora</taxon>
    </lineage>
</organism>
<dbReference type="Pfam" id="PF07729">
    <property type="entry name" value="FCD"/>
    <property type="match status" value="1"/>
</dbReference>
<dbReference type="InterPro" id="IPR036390">
    <property type="entry name" value="WH_DNA-bd_sf"/>
</dbReference>
<proteinExistence type="predicted"/>
<evidence type="ECO:0000256" key="1">
    <source>
        <dbReference type="ARBA" id="ARBA00023015"/>
    </source>
</evidence>
<dbReference type="EMBL" id="JACCCC010000001">
    <property type="protein sequence ID" value="NYE47827.1"/>
    <property type="molecule type" value="Genomic_DNA"/>
</dbReference>
<dbReference type="SUPFAM" id="SSF48008">
    <property type="entry name" value="GntR ligand-binding domain-like"/>
    <property type="match status" value="1"/>
</dbReference>
<dbReference type="Gene3D" id="1.10.10.10">
    <property type="entry name" value="Winged helix-like DNA-binding domain superfamily/Winged helix DNA-binding domain"/>
    <property type="match status" value="1"/>
</dbReference>
<keyword evidence="3" id="KW-0804">Transcription</keyword>
<dbReference type="PANTHER" id="PTHR43537">
    <property type="entry name" value="TRANSCRIPTIONAL REGULATOR, GNTR FAMILY"/>
    <property type="match status" value="1"/>
</dbReference>
<dbReference type="GO" id="GO:0003677">
    <property type="term" value="F:DNA binding"/>
    <property type="evidence" value="ECO:0007669"/>
    <property type="project" value="UniProtKB-KW"/>
</dbReference>
<dbReference type="PRINTS" id="PR00035">
    <property type="entry name" value="HTHGNTR"/>
</dbReference>
<dbReference type="GO" id="GO:0003700">
    <property type="term" value="F:DNA-binding transcription factor activity"/>
    <property type="evidence" value="ECO:0007669"/>
    <property type="project" value="InterPro"/>
</dbReference>
<evidence type="ECO:0000313" key="7">
    <source>
        <dbReference type="Proteomes" id="UP000589036"/>
    </source>
</evidence>
<dbReference type="SUPFAM" id="SSF46785">
    <property type="entry name" value="Winged helix' DNA-binding domain"/>
    <property type="match status" value="1"/>
</dbReference>
<feature type="domain" description="HTH gntR-type" evidence="5">
    <location>
        <begin position="17"/>
        <end position="84"/>
    </location>
</feature>
<dbReference type="PROSITE" id="PS50949">
    <property type="entry name" value="HTH_GNTR"/>
    <property type="match status" value="1"/>
</dbReference>
<feature type="region of interest" description="Disordered" evidence="4">
    <location>
        <begin position="1"/>
        <end position="20"/>
    </location>
</feature>
<dbReference type="CDD" id="cd07377">
    <property type="entry name" value="WHTH_GntR"/>
    <property type="match status" value="1"/>
</dbReference>
<dbReference type="Proteomes" id="UP000589036">
    <property type="component" value="Unassembled WGS sequence"/>
</dbReference>
<dbReference type="SMART" id="SM00895">
    <property type="entry name" value="FCD"/>
    <property type="match status" value="1"/>
</dbReference>
<reference evidence="6 7" key="1">
    <citation type="submission" date="2020-07" db="EMBL/GenBank/DDBJ databases">
        <title>Sequencing the genomes of 1000 actinobacteria strains.</title>
        <authorList>
            <person name="Klenk H.-P."/>
        </authorList>
    </citation>
    <scope>NUCLEOTIDE SEQUENCE [LARGE SCALE GENOMIC DNA]</scope>
    <source>
        <strain evidence="6 7">CXB654</strain>
    </source>
</reference>
<dbReference type="InterPro" id="IPR011711">
    <property type="entry name" value="GntR_C"/>
</dbReference>
<dbReference type="AlphaFoldDB" id="A0A852TWZ4"/>
<dbReference type="Gene3D" id="1.20.120.530">
    <property type="entry name" value="GntR ligand-binding domain-like"/>
    <property type="match status" value="1"/>
</dbReference>
<evidence type="ECO:0000256" key="4">
    <source>
        <dbReference type="SAM" id="MobiDB-lite"/>
    </source>
</evidence>
<evidence type="ECO:0000313" key="6">
    <source>
        <dbReference type="EMBL" id="NYE47827.1"/>
    </source>
</evidence>